<comment type="caution">
    <text evidence="1">The sequence shown here is derived from an EMBL/GenBank/DDBJ whole genome shotgun (WGS) entry which is preliminary data.</text>
</comment>
<dbReference type="Proteomes" id="UP001367508">
    <property type="component" value="Unassembled WGS sequence"/>
</dbReference>
<proteinExistence type="predicted"/>
<evidence type="ECO:0000313" key="2">
    <source>
        <dbReference type="Proteomes" id="UP001367508"/>
    </source>
</evidence>
<evidence type="ECO:0000313" key="1">
    <source>
        <dbReference type="EMBL" id="KAK7307285.1"/>
    </source>
</evidence>
<reference evidence="1 2" key="1">
    <citation type="submission" date="2024-01" db="EMBL/GenBank/DDBJ databases">
        <title>The genomes of 5 underutilized Papilionoideae crops provide insights into root nodulation and disease resistanc.</title>
        <authorList>
            <person name="Jiang F."/>
        </authorList>
    </citation>
    <scope>NUCLEOTIDE SEQUENCE [LARGE SCALE GENOMIC DNA]</scope>
    <source>
        <strain evidence="1">LVBAO_FW01</strain>
        <tissue evidence="1">Leaves</tissue>
    </source>
</reference>
<organism evidence="1 2">
    <name type="scientific">Canavalia gladiata</name>
    <name type="common">Sword bean</name>
    <name type="synonym">Dolichos gladiatus</name>
    <dbReference type="NCBI Taxonomy" id="3824"/>
    <lineage>
        <taxon>Eukaryota</taxon>
        <taxon>Viridiplantae</taxon>
        <taxon>Streptophyta</taxon>
        <taxon>Embryophyta</taxon>
        <taxon>Tracheophyta</taxon>
        <taxon>Spermatophyta</taxon>
        <taxon>Magnoliopsida</taxon>
        <taxon>eudicotyledons</taxon>
        <taxon>Gunneridae</taxon>
        <taxon>Pentapetalae</taxon>
        <taxon>rosids</taxon>
        <taxon>fabids</taxon>
        <taxon>Fabales</taxon>
        <taxon>Fabaceae</taxon>
        <taxon>Papilionoideae</taxon>
        <taxon>50 kb inversion clade</taxon>
        <taxon>NPAAA clade</taxon>
        <taxon>indigoferoid/millettioid clade</taxon>
        <taxon>Phaseoleae</taxon>
        <taxon>Canavalia</taxon>
    </lineage>
</organism>
<name>A0AAN9JXD4_CANGL</name>
<keyword evidence="2" id="KW-1185">Reference proteome</keyword>
<sequence>MNVSHFTRRIPAKNHAPSDIVWGIFTVEHKHLLRVDFNAMLLLDTENECEQRAIKRRNQEDLNEWEKRK</sequence>
<gene>
    <name evidence="1" type="ORF">VNO77_40203</name>
</gene>
<dbReference type="EMBL" id="JAYMYQ010000010">
    <property type="protein sequence ID" value="KAK7307285.1"/>
    <property type="molecule type" value="Genomic_DNA"/>
</dbReference>
<protein>
    <submittedName>
        <fullName evidence="1">Uncharacterized protein</fullName>
    </submittedName>
</protein>
<dbReference type="AlphaFoldDB" id="A0AAN9JXD4"/>
<accession>A0AAN9JXD4</accession>